<evidence type="ECO:0000313" key="11">
    <source>
        <dbReference type="Proteomes" id="UP000001357"/>
    </source>
</evidence>
<evidence type="ECO:0000256" key="2">
    <source>
        <dbReference type="ARBA" id="ARBA00010937"/>
    </source>
</evidence>
<name>A9V4V3_MONBE</name>
<dbReference type="Gene3D" id="1.10.390.10">
    <property type="entry name" value="Neutral Protease Domain 2"/>
    <property type="match status" value="1"/>
</dbReference>
<feature type="domain" description="Transcription initiation factor TFIID subunit 2 TPR repeats" evidence="9">
    <location>
        <begin position="630"/>
        <end position="878"/>
    </location>
</feature>
<protein>
    <recommendedName>
        <fullName evidence="3">Transcription initiation factor TFIID subunit 2</fullName>
    </recommendedName>
</protein>
<dbReference type="GO" id="GO:0006367">
    <property type="term" value="P:transcription initiation at RNA polymerase II promoter"/>
    <property type="evidence" value="ECO:0000318"/>
    <property type="project" value="GO_Central"/>
</dbReference>
<dbReference type="STRING" id="81824.A9V4V3"/>
<dbReference type="GO" id="GO:0003682">
    <property type="term" value="F:chromatin binding"/>
    <property type="evidence" value="ECO:0000318"/>
    <property type="project" value="GO_Central"/>
</dbReference>
<evidence type="ECO:0000313" key="10">
    <source>
        <dbReference type="EMBL" id="EDQ87434.1"/>
    </source>
</evidence>
<keyword evidence="6" id="KW-0539">Nucleus</keyword>
<dbReference type="Pfam" id="PF25577">
    <property type="entry name" value="TPR_TAF2_C"/>
    <property type="match status" value="1"/>
</dbReference>
<dbReference type="RefSeq" id="XP_001747694.1">
    <property type="nucleotide sequence ID" value="XM_001747642.1"/>
</dbReference>
<evidence type="ECO:0000256" key="5">
    <source>
        <dbReference type="ARBA" id="ARBA00023163"/>
    </source>
</evidence>
<evidence type="ECO:0000256" key="4">
    <source>
        <dbReference type="ARBA" id="ARBA00023015"/>
    </source>
</evidence>
<dbReference type="eggNOG" id="KOG1932">
    <property type="taxonomic scope" value="Eukaryota"/>
</dbReference>
<dbReference type="InterPro" id="IPR027268">
    <property type="entry name" value="Peptidase_M4/M1_CTD_sf"/>
</dbReference>
<dbReference type="FunCoup" id="A9V4V3">
    <property type="interactions" value="1312"/>
</dbReference>
<dbReference type="PANTHER" id="PTHR15137:SF9">
    <property type="entry name" value="TRANSCRIPTION INITIATION FACTOR TFIID SUBUNIT 2"/>
    <property type="match status" value="1"/>
</dbReference>
<dbReference type="PANTHER" id="PTHR15137">
    <property type="entry name" value="TRANSCRIPTION INITIATION FACTOR TFIID"/>
    <property type="match status" value="1"/>
</dbReference>
<gene>
    <name evidence="10" type="ORF">MONBRDRAFT_27288</name>
</gene>
<dbReference type="InterPro" id="IPR057991">
    <property type="entry name" value="TPR_TAF2_C"/>
</dbReference>
<dbReference type="SUPFAM" id="SSF55486">
    <property type="entry name" value="Metalloproteases ('zincins'), catalytic domain"/>
    <property type="match status" value="1"/>
</dbReference>
<keyword evidence="5" id="KW-0804">Transcription</keyword>
<evidence type="ECO:0000256" key="1">
    <source>
        <dbReference type="ARBA" id="ARBA00004123"/>
    </source>
</evidence>
<evidence type="ECO:0000259" key="8">
    <source>
        <dbReference type="Pfam" id="PF25316"/>
    </source>
</evidence>
<dbReference type="InterPro" id="IPR037813">
    <property type="entry name" value="TAF2"/>
</dbReference>
<dbReference type="GO" id="GO:0000976">
    <property type="term" value="F:transcription cis-regulatory region binding"/>
    <property type="evidence" value="ECO:0000318"/>
    <property type="project" value="GO_Central"/>
</dbReference>
<dbReference type="InterPro" id="IPR042097">
    <property type="entry name" value="Aminopeptidase_N-like_N_sf"/>
</dbReference>
<dbReference type="InParanoid" id="A9V4V3"/>
<dbReference type="Gene3D" id="2.60.40.1730">
    <property type="entry name" value="tricorn interacting facor f3 domain"/>
    <property type="match status" value="1"/>
</dbReference>
<dbReference type="EMBL" id="CH991559">
    <property type="protein sequence ID" value="EDQ87434.1"/>
    <property type="molecule type" value="Genomic_DNA"/>
</dbReference>
<evidence type="ECO:0000256" key="7">
    <source>
        <dbReference type="SAM" id="MobiDB-lite"/>
    </source>
</evidence>
<organism evidence="10 11">
    <name type="scientific">Monosiga brevicollis</name>
    <name type="common">Choanoflagellate</name>
    <dbReference type="NCBI Taxonomy" id="81824"/>
    <lineage>
        <taxon>Eukaryota</taxon>
        <taxon>Choanoflagellata</taxon>
        <taxon>Craspedida</taxon>
        <taxon>Salpingoecidae</taxon>
        <taxon>Monosiga</taxon>
    </lineage>
</organism>
<sequence length="1159" mass="129401">MQGSTTLTLVGSDTTAPSNLSIIDGSRLFLNVGPTVRIARVLVNNEPAKYTTEFPLVRLFPESSDRVPAAQIQSAYGARAKQAQAGELCITLPKAPSPGTMPIPTPHLAHLASRGPGIALSLPCHRPITHGPSLPDLTCPAETITVTVLFGLTDDNPALTFASNGATDNPAHSVYTSGQAKDWLPCLLRPDARCSWRFALSVPNTTNLRAITLGELQTESQLLSKTDPTRAVFEYYMSDKGDGGASAWSIGFYVGVLTSLELESGMAWSHPDLTNLLPSTCRCMDRIADLASTGQTIAIPIPHEHYNIVFADQVPLNMLSYSCLTIISNELLYSDGIIDAAFVTPLQLAEAYARQLYNHYLAPAGSDHMWLSEGLVHHFVAKFRAQFYGINEATYDLHKTLQRVCEFDDSYPALMSDEYHLFFSRYDDFLRLKSRLVMNFIESELGMENLAEFIQTQLSAADEADTFNVNNHLLVAKEFFATAYSSYNRELTRVTARLLEAKRLPRLKVNYEWIQPSKIRITVEQEPPFLEMPLHIGVQSVECYEVHKINMSGPKHEAIFNVIGTHRSARRKKIKLRTNDEVDVLLDHRRVLAISPGMGVNSTKSTIMWVQADVNMKWMARVEMKQEWWAWGYAAEHERHVGWQVDAIHALRQFKDKDAIKLLDEIAANERYYHRARRQAILSLAQMSDAPVKERFQYLVKYLRKRYCAPPSMELIRAGKTEIPVIPMENDFKDIRNYLVLRLVETPNKTCEDALQVLIDMLQYSDNSDNMFDDGEYRAEIINAMVNVLLRSWRMPSGSRIMTEEQLCEKTETVIQLLVHQLSYDTVDPSYNQPVTARCLKCLKLLMLSGLLQSDDSIFEAYLKHPNPLNVRLEAAKSSFWPLPSEKLDAFMDFCLSTDRALRLELLVWLQERVPKLKTDTLLPLLKLLWRHQQELPCVDEHWRLALLRVYTAVDERAQQEVPNKAIIGQARSSEGLPPTKLAKTHMRMNTTKPPLPPKPSTLNIRPLSKDGAGPSGRTGMPEKAPETPTLLRNAKKAKQQLRESTISSASMMPSLGSSLKQDAHAAPRAKSTVAGGSSSVSGSASAVSKFLDAPQAKPSERKDAPPRLTMKLNVPGSARQPSETVPKTAAASPATSRPTPPTAPAYADDDSDEGDAPF</sequence>
<comment type="similarity">
    <text evidence="2">Belongs to the TAF2 family.</text>
</comment>
<dbReference type="InterPro" id="IPR057345">
    <property type="entry name" value="Ig-like_TAF2"/>
</dbReference>
<dbReference type="Proteomes" id="UP000001357">
    <property type="component" value="Unassembled WGS sequence"/>
</dbReference>
<dbReference type="GO" id="GO:0005669">
    <property type="term" value="C:transcription factor TFIID complex"/>
    <property type="evidence" value="ECO:0000318"/>
    <property type="project" value="GO_Central"/>
</dbReference>
<evidence type="ECO:0000256" key="6">
    <source>
        <dbReference type="ARBA" id="ARBA00023242"/>
    </source>
</evidence>
<reference evidence="10 11" key="1">
    <citation type="journal article" date="2008" name="Nature">
        <title>The genome of the choanoflagellate Monosiga brevicollis and the origin of metazoans.</title>
        <authorList>
            <consortium name="JGI Sequencing"/>
            <person name="King N."/>
            <person name="Westbrook M.J."/>
            <person name="Young S.L."/>
            <person name="Kuo A."/>
            <person name="Abedin M."/>
            <person name="Chapman J."/>
            <person name="Fairclough S."/>
            <person name="Hellsten U."/>
            <person name="Isogai Y."/>
            <person name="Letunic I."/>
            <person name="Marr M."/>
            <person name="Pincus D."/>
            <person name="Putnam N."/>
            <person name="Rokas A."/>
            <person name="Wright K.J."/>
            <person name="Zuzow R."/>
            <person name="Dirks W."/>
            <person name="Good M."/>
            <person name="Goodstein D."/>
            <person name="Lemons D."/>
            <person name="Li W."/>
            <person name="Lyons J.B."/>
            <person name="Morris A."/>
            <person name="Nichols S."/>
            <person name="Richter D.J."/>
            <person name="Salamov A."/>
            <person name="Bork P."/>
            <person name="Lim W.A."/>
            <person name="Manning G."/>
            <person name="Miller W.T."/>
            <person name="McGinnis W."/>
            <person name="Shapiro H."/>
            <person name="Tjian R."/>
            <person name="Grigoriev I.V."/>
            <person name="Rokhsar D."/>
        </authorList>
    </citation>
    <scope>NUCLEOTIDE SEQUENCE [LARGE SCALE GENOMIC DNA]</scope>
    <source>
        <strain evidence="11">MX1 / ATCC 50154</strain>
    </source>
</reference>
<feature type="compositionally biased region" description="Low complexity" evidence="7">
    <location>
        <begin position="1129"/>
        <end position="1138"/>
    </location>
</feature>
<feature type="region of interest" description="Disordered" evidence="7">
    <location>
        <begin position="989"/>
        <end position="1159"/>
    </location>
</feature>
<dbReference type="GeneID" id="5893051"/>
<keyword evidence="11" id="KW-1185">Reference proteome</keyword>
<proteinExistence type="inferred from homology"/>
<accession>A9V4V3</accession>
<keyword evidence="4" id="KW-0805">Transcription regulation</keyword>
<evidence type="ECO:0000259" key="9">
    <source>
        <dbReference type="Pfam" id="PF25577"/>
    </source>
</evidence>
<comment type="subcellular location">
    <subcellularLocation>
        <location evidence="1">Nucleus</location>
    </subcellularLocation>
</comment>
<feature type="compositionally biased region" description="Low complexity" evidence="7">
    <location>
        <begin position="1074"/>
        <end position="1089"/>
    </location>
</feature>
<dbReference type="KEGG" id="mbr:MONBRDRAFT_27288"/>
<dbReference type="OMA" id="FCERWIN"/>
<dbReference type="AlphaFoldDB" id="A9V4V3"/>
<feature type="compositionally biased region" description="Acidic residues" evidence="7">
    <location>
        <begin position="1148"/>
        <end position="1159"/>
    </location>
</feature>
<evidence type="ECO:0000256" key="3">
    <source>
        <dbReference type="ARBA" id="ARBA00017363"/>
    </source>
</evidence>
<feature type="compositionally biased region" description="Low complexity" evidence="7">
    <location>
        <begin position="1048"/>
        <end position="1060"/>
    </location>
</feature>
<feature type="domain" description="Transcription initiation factor TFIID subunit 2 Ig-like" evidence="8">
    <location>
        <begin position="531"/>
        <end position="627"/>
    </location>
</feature>
<dbReference type="Pfam" id="PF25316">
    <property type="entry name" value="TAF2_3rd"/>
    <property type="match status" value="1"/>
</dbReference>